<dbReference type="GO" id="GO:0005525">
    <property type="term" value="F:GTP binding"/>
    <property type="evidence" value="ECO:0007669"/>
    <property type="project" value="UniProtKB-KW"/>
</dbReference>
<dbReference type="SMART" id="SM00220">
    <property type="entry name" value="S_TKc"/>
    <property type="match status" value="1"/>
</dbReference>
<evidence type="ECO:0000256" key="2">
    <source>
        <dbReference type="ARBA" id="ARBA00001946"/>
    </source>
</evidence>
<keyword evidence="9" id="KW-0723">Serine/threonine-protein kinase</keyword>
<keyword evidence="23" id="KW-0464">Manganese</keyword>
<dbReference type="Gene3D" id="3.30.70.1390">
    <property type="entry name" value="ROC domain from the Parkinson's disease-associated leucine-rich repeat kinase 2"/>
    <property type="match status" value="1"/>
</dbReference>
<dbReference type="InterPro" id="IPR001611">
    <property type="entry name" value="Leu-rich_rpt"/>
</dbReference>
<dbReference type="FunFam" id="3.40.50.300:FF:000698">
    <property type="entry name" value="Leucine-rich repeat serine/threonine-protein kinase 1"/>
    <property type="match status" value="1"/>
</dbReference>
<dbReference type="Pfam" id="PF16095">
    <property type="entry name" value="COR-A"/>
    <property type="match status" value="1"/>
</dbReference>
<evidence type="ECO:0000259" key="31">
    <source>
        <dbReference type="PROSITE" id="PS51424"/>
    </source>
</evidence>
<evidence type="ECO:0000256" key="29">
    <source>
        <dbReference type="SAM" id="MobiDB-lite"/>
    </source>
</evidence>
<evidence type="ECO:0000259" key="30">
    <source>
        <dbReference type="PROSITE" id="PS50011"/>
    </source>
</evidence>
<dbReference type="Gene3D" id="1.25.40.20">
    <property type="entry name" value="Ankyrin repeat-containing domain"/>
    <property type="match status" value="1"/>
</dbReference>
<dbReference type="PROSITE" id="PS51424">
    <property type="entry name" value="ROC"/>
    <property type="match status" value="1"/>
</dbReference>
<dbReference type="Pfam" id="PF00023">
    <property type="entry name" value="Ank"/>
    <property type="match status" value="1"/>
</dbReference>
<evidence type="ECO:0000256" key="4">
    <source>
        <dbReference type="ARBA" id="ARBA00004496"/>
    </source>
</evidence>
<dbReference type="SUPFAM" id="SSF50978">
    <property type="entry name" value="WD40 repeat-like"/>
    <property type="match status" value="1"/>
</dbReference>
<dbReference type="CTD" id="79705"/>
<evidence type="ECO:0000256" key="5">
    <source>
        <dbReference type="ARBA" id="ARBA00008171"/>
    </source>
</evidence>
<dbReference type="InterPro" id="IPR032171">
    <property type="entry name" value="COR-A"/>
</dbReference>
<dbReference type="Pfam" id="PF00560">
    <property type="entry name" value="LRR_1"/>
    <property type="match status" value="1"/>
</dbReference>
<evidence type="ECO:0000256" key="7">
    <source>
        <dbReference type="ARBA" id="ARBA00022475"/>
    </source>
</evidence>
<evidence type="ECO:0000256" key="9">
    <source>
        <dbReference type="ARBA" id="ARBA00022527"/>
    </source>
</evidence>
<dbReference type="SMART" id="SM00248">
    <property type="entry name" value="ANK"/>
    <property type="match status" value="3"/>
</dbReference>
<dbReference type="KEGG" id="bmus:118890634"/>
<keyword evidence="13" id="KW-0808">Transferase</keyword>
<evidence type="ECO:0000256" key="22">
    <source>
        <dbReference type="ARBA" id="ARBA00023136"/>
    </source>
</evidence>
<comment type="catalytic activity">
    <reaction evidence="25">
        <text>L-seryl-[protein] + ATP = O-phospho-L-seryl-[protein] + ADP + H(+)</text>
        <dbReference type="Rhea" id="RHEA:17989"/>
        <dbReference type="Rhea" id="RHEA-COMP:9863"/>
        <dbReference type="Rhea" id="RHEA-COMP:11604"/>
        <dbReference type="ChEBI" id="CHEBI:15378"/>
        <dbReference type="ChEBI" id="CHEBI:29999"/>
        <dbReference type="ChEBI" id="CHEBI:30616"/>
        <dbReference type="ChEBI" id="CHEBI:83421"/>
        <dbReference type="ChEBI" id="CHEBI:456216"/>
        <dbReference type="EC" id="2.7.11.1"/>
    </reaction>
</comment>
<keyword evidence="15" id="KW-0677">Repeat</keyword>
<dbReference type="GeneID" id="118890634"/>
<evidence type="ECO:0000256" key="28">
    <source>
        <dbReference type="ARBA" id="ARBA00067644"/>
    </source>
</evidence>
<keyword evidence="18" id="KW-0067">ATP-binding</keyword>
<dbReference type="Pfam" id="PF25497">
    <property type="entry name" value="COR-B"/>
    <property type="match status" value="1"/>
</dbReference>
<comment type="function">
    <text evidence="26">Serine/threonine-protein kinase which phosphorylates RAB proteins involved in intracellular trafficking. Phosphorylates RAB7A; this activity is dependent on protein kinase C (PKC) activation. Plays a role in the negative regulation of bone mass, acting through the maturation of osteoclasts.</text>
</comment>
<dbReference type="PROSITE" id="PS51450">
    <property type="entry name" value="LRR"/>
    <property type="match status" value="2"/>
</dbReference>
<dbReference type="InterPro" id="IPR000719">
    <property type="entry name" value="Prot_kinase_dom"/>
</dbReference>
<dbReference type="Gene3D" id="3.80.10.10">
    <property type="entry name" value="Ribonuclease Inhibitor"/>
    <property type="match status" value="3"/>
</dbReference>
<evidence type="ECO:0000256" key="20">
    <source>
        <dbReference type="ARBA" id="ARBA00023043"/>
    </source>
</evidence>
<evidence type="ECO:0000313" key="34">
    <source>
        <dbReference type="RefSeq" id="XP_036699615.1"/>
    </source>
</evidence>
<dbReference type="SUPFAM" id="SSF52058">
    <property type="entry name" value="L domain-like"/>
    <property type="match status" value="1"/>
</dbReference>
<evidence type="ECO:0000256" key="16">
    <source>
        <dbReference type="ARBA" id="ARBA00022741"/>
    </source>
</evidence>
<evidence type="ECO:0000256" key="19">
    <source>
        <dbReference type="ARBA" id="ARBA00022842"/>
    </source>
</evidence>
<evidence type="ECO:0000256" key="11">
    <source>
        <dbReference type="ARBA" id="ARBA00022574"/>
    </source>
</evidence>
<sequence length="2031" mass="227385">MVGMSRRPPSMYWCVGPEGSAVCPGRAMETHNSGAGDMGSKLSMPGGDTTARSPRTEGIHAAYKRGDASRAQHLLREACDESTSQLEKGQLLSISAAYGDLETVRYLLTERLVELPTEPTDDNPAVVAAQFGHTDVVQELLESLPGPCSPQRLLNWMLALACQRGHLAVVKLLVLTHGADPESYAVRKNEFPVIVRLPLYAAIKSGNEDIAIFLLRHGAFFCSYILLDSPDPSKYLLRKYFVEASAVPSSCPGKIALRVKWSHLKLPWVDLDWLIDISCQITELDLSANCLASLPSIIPWGLINLRKLNLSDNHLGELPSVKSSDEIICSRWAPALQPLGLLEIDISSNKLSHLPPGFLHLSKLQKLTASKNYLEKLFEEENATNWIGLRKLQELDISDNKLTELPALFLHSFKSLNCLNVSRNNVKVFPNAWACPLKCCKASKNALESLPDKMAVFWKNHLKDVDFSENTLREVPLGLFQLDALMFLKLQGNQLVALPPQEKWTCRQLKTLDLSRNQFGRNEDVLKTKRISFFTTRGRQRSGTEAACVLEFPAFLSESLEVLCLNDNHLDAVPPSVCLLKSLSELYLGNNPGLRELPPELGQLGNLWQLDTEDLNVNNVPAEIRKEGPKAVLSYLRAQLRKAEKCKQMKMIIVGPPRQGKSTLLEILQTGRAPQVVHSEATIRTTKWELQRPAGSRAKVESVEFNVWDIGGPASMATVNQCFFTDKALYVVVWNLALGEEAVANLQFWLLNIEAKAPNAVVLVVGTHLDLIETKFRVERIATLRAYVLALCRSPSGSRATGFPDITFKHLHELSCKSLEGQEGLRQLIFHVTCSMKDVGSTIGCQRLAGRLIPRSYLSLQEAVLAEQQRRSLSDDVQYLTDRQLEQLVEQMPGNDIKDYEDLQSAISFLIETGTLLHFPDTSHGLRNLYFLDPIWLSECLQRIFNIKGSRSVAKNGVIRAEDLRMLLVGTGFTKQTEEQYFQFLAKFEIALPVANDSYLLPHLLPSKPGLDTHGMRHPTANTIQRVFKMSFVPVGFWQRFIARMLISLAEMDLQGLFSVFQLFENKKNTKSRHRKVTIYSFTGNQRNRCSTFRVKRNQTIYWQEGLLVTFDGGYLSVESSDVNWKKKKSGGIKIICQSEIRDFSAMAFITDHVNSLIDQWFPALTATESDGTPLMEQYVPCPVCETSWAQHADPSERLEDVQYFDMEDCVLTAIEQDFISCPRHPDLPVPLQELVPELFMTDFPARLFLENSKLEHSEDESTVLGQGGSGTIIYRARYQGQPVAVKRFQIKKFKNFANAPEDTMLRHLRSTDAMRNFSEFRQEASMLHALQHPCIVSLIGISVHPLCFALELAPLGSLNTVLSENAKDSSFMPLGHMLTQKIAYQIASGLAYLHKKNIIFCDLKSDNILVWSLDVKEHINIKLSDYGISRQSFHEGALGVEGTPGYQAPEIRPRIVYDEKVDMFSYGMVLYELLSGQRPALGQHQLQIAKKLSKGIRPVLGQLEEVQFHRLQALMMECWDTKPEKRPLALAVVSQMKDPTFATFMYQLPCGKQTAFFSSQGQEYMVVFWDGKEESRNYTVVNAEKGLLEVQRMNCAGMKLSCQLKVQNSLWTATEDQKIYIYSLKGMCPLNTPQRALDTPAIVTCFLAVPVIKKNSYLVLAGLADGLVAVFPMVRGAPDHSCSYLCSHTANRSKFSIPDEDARQNPYPVKAMEVVNSGSEVWYSNGPGLLVIDCVALEINRRLEPYSAPSVVTSVVCGSECHGEEVVWCLDDRANCLVMYHSTTYQLCARYFCGDPSPLRDVFPVHPMGPEPLDCPTASPKEPKKDSIADMSIMYSEELGMQILTHQDSLTDYCSMSSYSSSPPHQVPTSLSSLPCSPASSSSLPFSTDCEDTSRLLEPTTGSDRSEHDLSPMDGEAFSQHLQAVKILAVKDVIWVPRRGGDVIVIGLEKDAGTQRGRVIAVLKARELTPHGVLVDAAVVAKDTVVCGFENEKLEWCLAVWRGWGTREFDVFYQSYEELGRLEACMRKRR</sequence>
<dbReference type="PROSITE" id="PS50011">
    <property type="entry name" value="PROTEIN_KINASE_DOM"/>
    <property type="match status" value="1"/>
</dbReference>
<comment type="cofactor">
    <cofactor evidence="2">
        <name>Mg(2+)</name>
        <dbReference type="ChEBI" id="CHEBI:18420"/>
    </cofactor>
</comment>
<keyword evidence="19" id="KW-0460">Magnesium</keyword>
<name>A0A8B8WQT5_BALMU</name>
<keyword evidence="10" id="KW-0597">Phosphoprotein</keyword>
<evidence type="ECO:0000256" key="23">
    <source>
        <dbReference type="ARBA" id="ARBA00023211"/>
    </source>
</evidence>
<dbReference type="Gene3D" id="3.40.50.300">
    <property type="entry name" value="P-loop containing nucleotide triphosphate hydrolases"/>
    <property type="match status" value="1"/>
</dbReference>
<evidence type="ECO:0000256" key="21">
    <source>
        <dbReference type="ARBA" id="ARBA00023134"/>
    </source>
</evidence>
<evidence type="ECO:0000256" key="10">
    <source>
        <dbReference type="ARBA" id="ARBA00022553"/>
    </source>
</evidence>
<organism evidence="32 33">
    <name type="scientific">Balaenoptera musculus</name>
    <name type="common">Blue whale</name>
    <dbReference type="NCBI Taxonomy" id="9771"/>
    <lineage>
        <taxon>Eukaryota</taxon>
        <taxon>Metazoa</taxon>
        <taxon>Chordata</taxon>
        <taxon>Craniata</taxon>
        <taxon>Vertebrata</taxon>
        <taxon>Euteleostomi</taxon>
        <taxon>Mammalia</taxon>
        <taxon>Eutheria</taxon>
        <taxon>Laurasiatheria</taxon>
        <taxon>Artiodactyla</taxon>
        <taxon>Whippomorpha</taxon>
        <taxon>Cetacea</taxon>
        <taxon>Mysticeti</taxon>
        <taxon>Balaenopteridae</taxon>
        <taxon>Balaenoptera</taxon>
    </lineage>
</organism>
<dbReference type="RefSeq" id="XP_036699614.1">
    <property type="nucleotide sequence ID" value="XM_036843719.1"/>
</dbReference>
<evidence type="ECO:0000256" key="12">
    <source>
        <dbReference type="ARBA" id="ARBA00022614"/>
    </source>
</evidence>
<evidence type="ECO:0000256" key="15">
    <source>
        <dbReference type="ARBA" id="ARBA00022737"/>
    </source>
</evidence>
<dbReference type="FunFam" id="3.80.10.10:FF:000235">
    <property type="entry name" value="Leucine-rich repeat serine/threonine-protein kinase 1"/>
    <property type="match status" value="1"/>
</dbReference>
<dbReference type="PANTHER" id="PTHR48056">
    <property type="entry name" value="LRR RECEPTOR-LIKE SERINE/THREONINE-PROTEIN KINASE-RELATED"/>
    <property type="match status" value="1"/>
</dbReference>
<keyword evidence="8" id="KW-0963">Cytoplasm</keyword>
<dbReference type="InterPro" id="IPR027417">
    <property type="entry name" value="P-loop_NTPase"/>
</dbReference>
<keyword evidence="22" id="KW-0472">Membrane</keyword>
<feature type="region of interest" description="Disordered" evidence="29">
    <location>
        <begin position="1886"/>
        <end position="1914"/>
    </location>
</feature>
<keyword evidence="21" id="KW-0342">GTP-binding</keyword>
<keyword evidence="20" id="KW-0040">ANK repeat</keyword>
<dbReference type="SMART" id="SM00364">
    <property type="entry name" value="LRR_BAC"/>
    <property type="match status" value="8"/>
</dbReference>
<dbReference type="SMART" id="SM00369">
    <property type="entry name" value="LRR_TYP"/>
    <property type="match status" value="8"/>
</dbReference>
<keyword evidence="32" id="KW-1185">Reference proteome</keyword>
<dbReference type="InterPro" id="IPR036770">
    <property type="entry name" value="Ankyrin_rpt-contain_sf"/>
</dbReference>
<dbReference type="InterPro" id="IPR003591">
    <property type="entry name" value="Leu-rich_rpt_typical-subtyp"/>
</dbReference>
<dbReference type="InterPro" id="IPR036322">
    <property type="entry name" value="WD40_repeat_dom_sf"/>
</dbReference>
<evidence type="ECO:0000256" key="18">
    <source>
        <dbReference type="ARBA" id="ARBA00022840"/>
    </source>
</evidence>
<dbReference type="InterPro" id="IPR050647">
    <property type="entry name" value="Plant_LRR-RLKs"/>
</dbReference>
<dbReference type="PANTHER" id="PTHR48056:SF81">
    <property type="entry name" value="RECEPTOR PROTEIN-TYROSINE KINASE CEPR1"/>
    <property type="match status" value="1"/>
</dbReference>
<dbReference type="RefSeq" id="XP_036699615.1">
    <property type="nucleotide sequence ID" value="XM_036843720.1"/>
</dbReference>
<comment type="subunit">
    <text evidence="27">Homodimer. The homodimer is autoinhibited and stabilized by its N-terminal residues and ANK repeats. Interacts with CSK.</text>
</comment>
<dbReference type="InterPro" id="IPR002110">
    <property type="entry name" value="Ankyrin_rpt"/>
</dbReference>
<evidence type="ECO:0000256" key="24">
    <source>
        <dbReference type="ARBA" id="ARBA00047899"/>
    </source>
</evidence>
<keyword evidence="12" id="KW-0433">Leucine-rich repeat</keyword>
<keyword evidence="17 33" id="KW-0418">Kinase</keyword>
<reference evidence="33 34" key="1">
    <citation type="submission" date="2025-04" db="UniProtKB">
        <authorList>
            <consortium name="RefSeq"/>
        </authorList>
    </citation>
    <scope>IDENTIFICATION</scope>
    <source>
        <tissue evidence="33 34">Epidermis and Blubber</tissue>
    </source>
</reference>
<dbReference type="FunFam" id="3.80.10.10:FF:000091">
    <property type="entry name" value="leucine-rich repeat serine/threonine-protein kinase 1"/>
    <property type="match status" value="1"/>
</dbReference>
<dbReference type="GO" id="GO:0009967">
    <property type="term" value="P:positive regulation of signal transduction"/>
    <property type="evidence" value="ECO:0007669"/>
    <property type="project" value="UniProtKB-ARBA"/>
</dbReference>
<feature type="domain" description="Protein kinase" evidence="30">
    <location>
        <begin position="1259"/>
        <end position="1542"/>
    </location>
</feature>
<dbReference type="Pfam" id="PF00069">
    <property type="entry name" value="Pkinase"/>
    <property type="match status" value="1"/>
</dbReference>
<comment type="catalytic activity">
    <reaction evidence="24">
        <text>L-threonyl-[protein] + ATP = O-phospho-L-threonyl-[protein] + ADP + H(+)</text>
        <dbReference type="Rhea" id="RHEA:46608"/>
        <dbReference type="Rhea" id="RHEA-COMP:11060"/>
        <dbReference type="Rhea" id="RHEA-COMP:11605"/>
        <dbReference type="ChEBI" id="CHEBI:15378"/>
        <dbReference type="ChEBI" id="CHEBI:30013"/>
        <dbReference type="ChEBI" id="CHEBI:30616"/>
        <dbReference type="ChEBI" id="CHEBI:61977"/>
        <dbReference type="ChEBI" id="CHEBI:456216"/>
        <dbReference type="EC" id="2.7.11.1"/>
    </reaction>
</comment>
<dbReference type="Pfam" id="PF12796">
    <property type="entry name" value="Ank_2"/>
    <property type="match status" value="1"/>
</dbReference>
<evidence type="ECO:0000256" key="13">
    <source>
        <dbReference type="ARBA" id="ARBA00022679"/>
    </source>
</evidence>
<evidence type="ECO:0000256" key="27">
    <source>
        <dbReference type="ARBA" id="ARBA00062427"/>
    </source>
</evidence>
<gene>
    <name evidence="33 34" type="primary">LRRK1</name>
</gene>
<dbReference type="SUPFAM" id="SSF48403">
    <property type="entry name" value="Ankyrin repeat"/>
    <property type="match status" value="1"/>
</dbReference>
<evidence type="ECO:0000256" key="8">
    <source>
        <dbReference type="ARBA" id="ARBA00022490"/>
    </source>
</evidence>
<dbReference type="SUPFAM" id="SSF52540">
    <property type="entry name" value="P-loop containing nucleoside triphosphate hydrolases"/>
    <property type="match status" value="1"/>
</dbReference>
<dbReference type="CDD" id="cd14067">
    <property type="entry name" value="STKc_LRRK1"/>
    <property type="match status" value="1"/>
</dbReference>
<keyword evidence="14" id="KW-0479">Metal-binding</keyword>
<dbReference type="GO" id="GO:0005886">
    <property type="term" value="C:plasma membrane"/>
    <property type="evidence" value="ECO:0007669"/>
    <property type="project" value="UniProtKB-SubCell"/>
</dbReference>
<dbReference type="OrthoDB" id="1866797at2759"/>
<evidence type="ECO:0000256" key="6">
    <source>
        <dbReference type="ARBA" id="ARBA00012513"/>
    </source>
</evidence>
<dbReference type="GO" id="GO:0005737">
    <property type="term" value="C:cytoplasm"/>
    <property type="evidence" value="ECO:0007669"/>
    <property type="project" value="UniProtKB-SubCell"/>
</dbReference>
<evidence type="ECO:0000313" key="33">
    <source>
        <dbReference type="RefSeq" id="XP_036699614.1"/>
    </source>
</evidence>
<dbReference type="GO" id="GO:0004674">
    <property type="term" value="F:protein serine/threonine kinase activity"/>
    <property type="evidence" value="ECO:0007669"/>
    <property type="project" value="UniProtKB-KW"/>
</dbReference>
<dbReference type="FunFam" id="1.25.40.20:FF:000138">
    <property type="entry name" value="leucine-rich repeat serine/threonine-protein kinase 1"/>
    <property type="match status" value="1"/>
</dbReference>
<evidence type="ECO:0000256" key="1">
    <source>
        <dbReference type="ARBA" id="ARBA00001936"/>
    </source>
</evidence>
<accession>A0A8B8WQT5</accession>
<proteinExistence type="inferred from homology"/>
<comment type="cofactor">
    <cofactor evidence="1">
        <name>Mn(2+)</name>
        <dbReference type="ChEBI" id="CHEBI:29035"/>
    </cofactor>
</comment>
<dbReference type="FunFam" id="1.10.510.10:FF:000361">
    <property type="entry name" value="Leucine-rich repeat serine/threonine-protein kinase 1"/>
    <property type="match status" value="1"/>
</dbReference>
<evidence type="ECO:0000256" key="26">
    <source>
        <dbReference type="ARBA" id="ARBA00056570"/>
    </source>
</evidence>
<evidence type="ECO:0000256" key="17">
    <source>
        <dbReference type="ARBA" id="ARBA00022777"/>
    </source>
</evidence>
<dbReference type="FunFam" id="3.30.70.1390:FF:000002">
    <property type="entry name" value="Leucine-rich repeat serine/threonine-protein kinase 1"/>
    <property type="match status" value="1"/>
</dbReference>
<protein>
    <recommendedName>
        <fullName evidence="28">Leucine-rich repeat serine/threonine-protein kinase 1</fullName>
        <ecNumber evidence="6">2.7.11.1</ecNumber>
    </recommendedName>
</protein>
<evidence type="ECO:0000313" key="32">
    <source>
        <dbReference type="Proteomes" id="UP000694857"/>
    </source>
</evidence>
<keyword evidence="16" id="KW-0547">Nucleotide-binding</keyword>
<dbReference type="EC" id="2.7.11.1" evidence="6"/>
<dbReference type="Gene3D" id="1.10.510.10">
    <property type="entry name" value="Transferase(Phosphotransferase) domain 1"/>
    <property type="match status" value="1"/>
</dbReference>
<dbReference type="GO" id="GO:0005524">
    <property type="term" value="F:ATP binding"/>
    <property type="evidence" value="ECO:0007669"/>
    <property type="project" value="UniProtKB-KW"/>
</dbReference>
<dbReference type="InterPro" id="IPR020859">
    <property type="entry name" value="ROC"/>
</dbReference>
<evidence type="ECO:0000256" key="3">
    <source>
        <dbReference type="ARBA" id="ARBA00004202"/>
    </source>
</evidence>
<evidence type="ECO:0000256" key="14">
    <source>
        <dbReference type="ARBA" id="ARBA00022723"/>
    </source>
</evidence>
<keyword evidence="7" id="KW-1003">Cell membrane</keyword>
<comment type="subcellular location">
    <subcellularLocation>
        <location evidence="3">Cell membrane</location>
        <topology evidence="3">Peripheral membrane protein</topology>
    </subcellularLocation>
    <subcellularLocation>
        <location evidence="4">Cytoplasm</location>
    </subcellularLocation>
</comment>
<dbReference type="InterPro" id="IPR011009">
    <property type="entry name" value="Kinase-like_dom_sf"/>
</dbReference>
<dbReference type="GO" id="GO:0046872">
    <property type="term" value="F:metal ion binding"/>
    <property type="evidence" value="ECO:0007669"/>
    <property type="project" value="UniProtKB-KW"/>
</dbReference>
<dbReference type="SUPFAM" id="SSF56112">
    <property type="entry name" value="Protein kinase-like (PK-like)"/>
    <property type="match status" value="1"/>
</dbReference>
<keyword evidence="11" id="KW-0853">WD repeat</keyword>
<feature type="region of interest" description="Disordered" evidence="29">
    <location>
        <begin position="33"/>
        <end position="53"/>
    </location>
</feature>
<dbReference type="InterPro" id="IPR032675">
    <property type="entry name" value="LRR_dom_sf"/>
</dbReference>
<comment type="similarity">
    <text evidence="5">Belongs to the protein kinase superfamily. TKL Ser/Thr protein kinase family. ROCO subfamily.</text>
</comment>
<feature type="domain" description="Roc" evidence="31">
    <location>
        <begin position="642"/>
        <end position="836"/>
    </location>
</feature>
<dbReference type="InterPro" id="IPR057263">
    <property type="entry name" value="COR-B"/>
</dbReference>
<dbReference type="Proteomes" id="UP000694857">
    <property type="component" value="Chromosome 2"/>
</dbReference>
<dbReference type="Pfam" id="PF08477">
    <property type="entry name" value="Roc"/>
    <property type="match status" value="1"/>
</dbReference>
<dbReference type="FunFam" id="3.80.10.10:FF:000210">
    <property type="entry name" value="leucine-rich repeat serine/threonine-protein kinase 1"/>
    <property type="match status" value="1"/>
</dbReference>
<evidence type="ECO:0000256" key="25">
    <source>
        <dbReference type="ARBA" id="ARBA00048679"/>
    </source>
</evidence>